<dbReference type="InterPro" id="IPR036397">
    <property type="entry name" value="RNaseH_sf"/>
</dbReference>
<dbReference type="Proteomes" id="UP000054359">
    <property type="component" value="Unassembled WGS sequence"/>
</dbReference>
<name>A0A087UEH3_STEMI</name>
<evidence type="ECO:0008006" key="3">
    <source>
        <dbReference type="Google" id="ProtNLM"/>
    </source>
</evidence>
<evidence type="ECO:0000313" key="2">
    <source>
        <dbReference type="Proteomes" id="UP000054359"/>
    </source>
</evidence>
<dbReference type="EMBL" id="KK119466">
    <property type="protein sequence ID" value="KFM75762.1"/>
    <property type="molecule type" value="Genomic_DNA"/>
</dbReference>
<accession>A0A087UEH3</accession>
<dbReference type="Gene3D" id="3.30.420.10">
    <property type="entry name" value="Ribonuclease H-like superfamily/Ribonuclease H"/>
    <property type="match status" value="1"/>
</dbReference>
<dbReference type="OrthoDB" id="2194869at2759"/>
<feature type="non-terminal residue" evidence="1">
    <location>
        <position position="78"/>
    </location>
</feature>
<evidence type="ECO:0000313" key="1">
    <source>
        <dbReference type="EMBL" id="KFM75762.1"/>
    </source>
</evidence>
<organism evidence="1 2">
    <name type="scientific">Stegodyphus mimosarum</name>
    <name type="common">African social velvet spider</name>
    <dbReference type="NCBI Taxonomy" id="407821"/>
    <lineage>
        <taxon>Eukaryota</taxon>
        <taxon>Metazoa</taxon>
        <taxon>Ecdysozoa</taxon>
        <taxon>Arthropoda</taxon>
        <taxon>Chelicerata</taxon>
        <taxon>Arachnida</taxon>
        <taxon>Araneae</taxon>
        <taxon>Araneomorphae</taxon>
        <taxon>Entelegynae</taxon>
        <taxon>Eresoidea</taxon>
        <taxon>Eresidae</taxon>
        <taxon>Stegodyphus</taxon>
    </lineage>
</organism>
<reference evidence="1 2" key="1">
    <citation type="submission" date="2013-11" db="EMBL/GenBank/DDBJ databases">
        <title>Genome sequencing of Stegodyphus mimosarum.</title>
        <authorList>
            <person name="Bechsgaard J."/>
        </authorList>
    </citation>
    <scope>NUCLEOTIDE SEQUENCE [LARGE SCALE GENOMIC DNA]</scope>
</reference>
<dbReference type="AlphaFoldDB" id="A0A087UEH3"/>
<dbReference type="GO" id="GO:0003676">
    <property type="term" value="F:nucleic acid binding"/>
    <property type="evidence" value="ECO:0007669"/>
    <property type="project" value="InterPro"/>
</dbReference>
<gene>
    <name evidence="1" type="ORF">X975_25625</name>
</gene>
<sequence length="78" mass="9218">MLYLKDKLSTQITIADFYSTICIRLCGTKRPRLLHDNARCHVANNVTLLLRQWQILEHPPYSPDMNPYDFLFSICFRS</sequence>
<proteinExistence type="predicted"/>
<protein>
    <recommendedName>
        <fullName evidence="3">Histone-lysine N-methyltransferase SETMAR</fullName>
    </recommendedName>
</protein>
<keyword evidence="2" id="KW-1185">Reference proteome</keyword>